<dbReference type="Gene3D" id="3.40.50.150">
    <property type="entry name" value="Vaccinia Virus protein VP39"/>
    <property type="match status" value="1"/>
</dbReference>
<dbReference type="AlphaFoldDB" id="A0A6J4KW23"/>
<keyword evidence="1" id="KW-0489">Methyltransferase</keyword>
<evidence type="ECO:0000256" key="3">
    <source>
        <dbReference type="ARBA" id="ARBA00022691"/>
    </source>
</evidence>
<keyword evidence="2" id="KW-0808">Transferase</keyword>
<dbReference type="PANTHER" id="PTHR43712">
    <property type="entry name" value="PUTATIVE (AFU_ORTHOLOGUE AFUA_4G14580)-RELATED"/>
    <property type="match status" value="1"/>
</dbReference>
<reference evidence="7" key="1">
    <citation type="submission" date="2020-02" db="EMBL/GenBank/DDBJ databases">
        <authorList>
            <person name="Meier V. D."/>
        </authorList>
    </citation>
    <scope>NUCLEOTIDE SEQUENCE</scope>
    <source>
        <strain evidence="7">AVDCRST_MAG48</strain>
    </source>
</reference>
<keyword evidence="3" id="KW-0949">S-adenosyl-L-methionine</keyword>
<dbReference type="Gene3D" id="1.10.287.1350">
    <property type="match status" value="1"/>
</dbReference>
<dbReference type="Pfam" id="PF00891">
    <property type="entry name" value="Methyltransf_2"/>
    <property type="match status" value="1"/>
</dbReference>
<dbReference type="SUPFAM" id="SSF53335">
    <property type="entry name" value="S-adenosyl-L-methionine-dependent methyltransferases"/>
    <property type="match status" value="1"/>
</dbReference>
<dbReference type="GO" id="GO:0032259">
    <property type="term" value="P:methylation"/>
    <property type="evidence" value="ECO:0007669"/>
    <property type="project" value="UniProtKB-KW"/>
</dbReference>
<evidence type="ECO:0000313" key="7">
    <source>
        <dbReference type="EMBL" id="CAA9312903.1"/>
    </source>
</evidence>
<name>A0A6J4KW23_9ACTN</name>
<evidence type="ECO:0000256" key="1">
    <source>
        <dbReference type="ARBA" id="ARBA00022603"/>
    </source>
</evidence>
<organism evidence="7">
    <name type="scientific">uncultured Friedmanniella sp</name>
    <dbReference type="NCBI Taxonomy" id="335381"/>
    <lineage>
        <taxon>Bacteria</taxon>
        <taxon>Bacillati</taxon>
        <taxon>Actinomycetota</taxon>
        <taxon>Actinomycetes</taxon>
        <taxon>Propionibacteriales</taxon>
        <taxon>Nocardioidaceae</taxon>
        <taxon>Friedmanniella</taxon>
        <taxon>environmental samples</taxon>
    </lineage>
</organism>
<dbReference type="EMBL" id="CADCTS010000311">
    <property type="protein sequence ID" value="CAA9312903.1"/>
    <property type="molecule type" value="Genomic_DNA"/>
</dbReference>
<feature type="domain" description="O-methyltransferase C-terminal" evidence="5">
    <location>
        <begin position="213"/>
        <end position="420"/>
    </location>
</feature>
<evidence type="ECO:0000259" key="5">
    <source>
        <dbReference type="Pfam" id="PF00891"/>
    </source>
</evidence>
<gene>
    <name evidence="7" type="ORF">AVDCRST_MAG48-2183</name>
</gene>
<evidence type="ECO:0000259" key="6">
    <source>
        <dbReference type="Pfam" id="PF08100"/>
    </source>
</evidence>
<evidence type="ECO:0000256" key="2">
    <source>
        <dbReference type="ARBA" id="ARBA00022679"/>
    </source>
</evidence>
<dbReference type="GO" id="GO:0008171">
    <property type="term" value="F:O-methyltransferase activity"/>
    <property type="evidence" value="ECO:0007669"/>
    <property type="project" value="InterPro"/>
</dbReference>
<sequence>MSESIHADGGGRPSRCVLAESDDPPGPADTELIELLERRDGSRTTVRLMDGSHHVVKDICCVGADSRIWVGRPRTGIPSGMANPPTAVVNAVVAGSRALHRLADAPKPAAARLADLVGGHAVTRLLATMAELRVADELGDESLTSSNLATRLGVDADALHRLLRAAASCGVVHMSQDGRVTLTSVGRCLREDAKDSLRDWVLYQVEESHLRGWGGLTESVRTGEPAFPRENGVSIWEWLTAHPAEEQLFAGSMRSLTDMTGPQIAQAYGWRPGSIICDVAGGVGTMLSHILRHDPTLRGVLVDGPGPLAEAPEFLASRGLEGRVQLVEGDLFSGINAVADVYLLKNVLHDWDDAHCHTILSNVAAAMRQGSRLLLVEFLQEPHRPHPMVPLVDLQMLTQTDGGRERSVTEFDALLKGAGLALASVRRGPMQAVLEAVTP</sequence>
<dbReference type="Pfam" id="PF08100">
    <property type="entry name" value="Dimerisation"/>
    <property type="match status" value="1"/>
</dbReference>
<dbReference type="InterPro" id="IPR036388">
    <property type="entry name" value="WH-like_DNA-bd_sf"/>
</dbReference>
<dbReference type="PROSITE" id="PS51683">
    <property type="entry name" value="SAM_OMT_II"/>
    <property type="match status" value="1"/>
</dbReference>
<dbReference type="InterPro" id="IPR029063">
    <property type="entry name" value="SAM-dependent_MTases_sf"/>
</dbReference>
<dbReference type="GO" id="GO:0046983">
    <property type="term" value="F:protein dimerization activity"/>
    <property type="evidence" value="ECO:0007669"/>
    <property type="project" value="InterPro"/>
</dbReference>
<feature type="region of interest" description="Disordered" evidence="4">
    <location>
        <begin position="1"/>
        <end position="28"/>
    </location>
</feature>
<dbReference type="InterPro" id="IPR012967">
    <property type="entry name" value="COMT_dimerisation"/>
</dbReference>
<dbReference type="InterPro" id="IPR001077">
    <property type="entry name" value="COMT_C"/>
</dbReference>
<dbReference type="InterPro" id="IPR016461">
    <property type="entry name" value="COMT-like"/>
</dbReference>
<dbReference type="Gene3D" id="1.10.10.10">
    <property type="entry name" value="Winged helix-like DNA-binding domain superfamily/Winged helix DNA-binding domain"/>
    <property type="match status" value="1"/>
</dbReference>
<accession>A0A6J4KW23</accession>
<dbReference type="SUPFAM" id="SSF46785">
    <property type="entry name" value="Winged helix' DNA-binding domain"/>
    <property type="match status" value="1"/>
</dbReference>
<evidence type="ECO:0000256" key="4">
    <source>
        <dbReference type="SAM" id="MobiDB-lite"/>
    </source>
</evidence>
<protein>
    <submittedName>
        <fullName evidence="7">Uncharacterized protein</fullName>
    </submittedName>
</protein>
<proteinExistence type="predicted"/>
<dbReference type="InterPro" id="IPR036390">
    <property type="entry name" value="WH_DNA-bd_sf"/>
</dbReference>
<dbReference type="PANTHER" id="PTHR43712:SF2">
    <property type="entry name" value="O-METHYLTRANSFERASE CICE"/>
    <property type="match status" value="1"/>
</dbReference>
<feature type="domain" description="O-methyltransferase dimerisation" evidence="6">
    <location>
        <begin position="115"/>
        <end position="189"/>
    </location>
</feature>